<dbReference type="Proteomes" id="UP000193335">
    <property type="component" value="Unassembled WGS sequence"/>
</dbReference>
<evidence type="ECO:0000313" key="1">
    <source>
        <dbReference type="EMBL" id="OSJ32387.1"/>
    </source>
</evidence>
<gene>
    <name evidence="1" type="ORF">BSZ19_19000</name>
</gene>
<dbReference type="AlphaFoldDB" id="A0A1Y2JNA9"/>
<accession>A0A1Y2JNA9</accession>
<comment type="caution">
    <text evidence="1">The sequence shown here is derived from an EMBL/GenBank/DDBJ whole genome shotgun (WGS) entry which is preliminary data.</text>
</comment>
<name>A0A1Y2JNA9_BRAJP</name>
<organism evidence="1 2">
    <name type="scientific">Bradyrhizobium japonicum</name>
    <dbReference type="NCBI Taxonomy" id="375"/>
    <lineage>
        <taxon>Bacteria</taxon>
        <taxon>Pseudomonadati</taxon>
        <taxon>Pseudomonadota</taxon>
        <taxon>Alphaproteobacteria</taxon>
        <taxon>Hyphomicrobiales</taxon>
        <taxon>Nitrobacteraceae</taxon>
        <taxon>Bradyrhizobium</taxon>
    </lineage>
</organism>
<evidence type="ECO:0000313" key="2">
    <source>
        <dbReference type="Proteomes" id="UP000193335"/>
    </source>
</evidence>
<sequence>MLLPDTEVFWFGPERRGQEIAGKWEEGQGAQAHVREGETVGAVSQLSMDGQAVASAGTRR</sequence>
<dbReference type="EMBL" id="NAFL01000249">
    <property type="protein sequence ID" value="OSJ32387.1"/>
    <property type="molecule type" value="Genomic_DNA"/>
</dbReference>
<reference evidence="1 2" key="1">
    <citation type="submission" date="2017-03" db="EMBL/GenBank/DDBJ databases">
        <title>Whole genome sequences of fourteen strains of Bradyrhizobium canariense and one strain of Bradyrhizobium japonicum isolated from Lupinus (Papilionoideae: Genisteae) species in Algeria.</title>
        <authorList>
            <person name="Crovadore J."/>
            <person name="Chekireb D."/>
            <person name="Brachmann A."/>
            <person name="Chablais R."/>
            <person name="Cochard B."/>
            <person name="Lefort F."/>
        </authorList>
    </citation>
    <scope>NUCLEOTIDE SEQUENCE [LARGE SCALE GENOMIC DNA]</scope>
    <source>
        <strain evidence="1 2">UBMA197</strain>
    </source>
</reference>
<proteinExistence type="predicted"/>
<protein>
    <submittedName>
        <fullName evidence="1">Uncharacterized protein</fullName>
    </submittedName>
</protein>